<dbReference type="InterPro" id="IPR013783">
    <property type="entry name" value="Ig-like_fold"/>
</dbReference>
<dbReference type="InterPro" id="IPR017853">
    <property type="entry name" value="GH"/>
</dbReference>
<dbReference type="Proteomes" id="UP001205337">
    <property type="component" value="Unassembled WGS sequence"/>
</dbReference>
<dbReference type="InterPro" id="IPR006103">
    <property type="entry name" value="Glyco_hydro_2_cat"/>
</dbReference>
<protein>
    <recommendedName>
        <fullName evidence="4">Glycoside hydrolase family 2 catalytic domain-containing protein</fullName>
    </recommendedName>
</protein>
<dbReference type="Gene3D" id="2.60.120.260">
    <property type="entry name" value="Galactose-binding domain-like"/>
    <property type="match status" value="1"/>
</dbReference>
<evidence type="ECO:0000313" key="5">
    <source>
        <dbReference type="EMBL" id="MCS0498510.1"/>
    </source>
</evidence>
<dbReference type="Gene3D" id="2.60.40.10">
    <property type="entry name" value="Immunoglobulins"/>
    <property type="match status" value="1"/>
</dbReference>
<dbReference type="SUPFAM" id="SSF49303">
    <property type="entry name" value="beta-Galactosidase/glucuronidase domain"/>
    <property type="match status" value="1"/>
</dbReference>
<keyword evidence="3" id="KW-0326">Glycosidase</keyword>
<comment type="similarity">
    <text evidence="1">Belongs to the glycosyl hydrolase 2 family.</text>
</comment>
<dbReference type="RefSeq" id="WP_258797456.1">
    <property type="nucleotide sequence ID" value="NZ_JANTHX010000004.1"/>
</dbReference>
<name>A0ABT1ZCS3_9MICO</name>
<feature type="domain" description="Glycoside hydrolase family 2 catalytic" evidence="4">
    <location>
        <begin position="243"/>
        <end position="408"/>
    </location>
</feature>
<evidence type="ECO:0000256" key="1">
    <source>
        <dbReference type="ARBA" id="ARBA00007401"/>
    </source>
</evidence>
<dbReference type="InterPro" id="IPR036156">
    <property type="entry name" value="Beta-gal/glucu_dom_sf"/>
</dbReference>
<keyword evidence="6" id="KW-1185">Reference proteome</keyword>
<sequence>MTVPKSEYPRPDRDRSDRWLSLNGEWDFETDDGATRITVPFAWETPASGVQRTWLERGVYRREIPATDWPRTYLCFGGVHHRARVSIDGEPVGEHVGGSVPFEFEITGRSGELVVEVEAPADKREIVHGKQRSIPRDDYDGVSFTPTSGIWQSVWLEGRGREEIRSVVVRGDSLTGFDVTGTADAGEIRIDGVPFEVVEGAFAARIDVVEPRLWSPSDPHLYELEVATADDRVVVTAGLRRIEARGERLYLNGERLYLRGVLDQGYWPESGLTAPSEEALVRDLELARELGFTMVRKHIKLEEPRWLHHADRMGMLVWAEPPAPSRWTPASAEAFLAQLPAMVERDGNHPSIVIWGLYNEEWGLDWDITGSPERAAAAVDAYEAMRALDDTRPIVENSGWNHVRSDLVDWHYYDEDPASWARNLAELAAGRRDDWPVKLGPDFVVDKSLYGSPEFPRAGVPIVNSEYGAGFTSLERAWHSRWQTQELRRHDRFAGYVYTELTDVEHEMAGVVDVDRRAKDAGGLDYARMHAETVLVVDLVPAHAGADIPVPDGPVELGLHVSHHGREPLHGVVHAAWGLAGSTSVGSGSPAASAQLDPVTPFELSAAVTLRVPPPPAAARLHLWVVDAGGATCASTFVDAAPVETPNRRGARSA</sequence>
<dbReference type="SUPFAM" id="SSF49785">
    <property type="entry name" value="Galactose-binding domain-like"/>
    <property type="match status" value="1"/>
</dbReference>
<organism evidence="5 6">
    <name type="scientific">Protaetiibacter mangrovi</name>
    <dbReference type="NCBI Taxonomy" id="2970926"/>
    <lineage>
        <taxon>Bacteria</taxon>
        <taxon>Bacillati</taxon>
        <taxon>Actinomycetota</taxon>
        <taxon>Actinomycetes</taxon>
        <taxon>Micrococcales</taxon>
        <taxon>Microbacteriaceae</taxon>
        <taxon>Protaetiibacter</taxon>
    </lineage>
</organism>
<proteinExistence type="inferred from homology"/>
<evidence type="ECO:0000256" key="2">
    <source>
        <dbReference type="ARBA" id="ARBA00022801"/>
    </source>
</evidence>
<comment type="caution">
    <text evidence="5">The sequence shown here is derived from an EMBL/GenBank/DDBJ whole genome shotgun (WGS) entry which is preliminary data.</text>
</comment>
<dbReference type="PANTHER" id="PTHR42732">
    <property type="entry name" value="BETA-GALACTOSIDASE"/>
    <property type="match status" value="1"/>
</dbReference>
<evidence type="ECO:0000313" key="6">
    <source>
        <dbReference type="Proteomes" id="UP001205337"/>
    </source>
</evidence>
<keyword evidence="2" id="KW-0378">Hydrolase</keyword>
<evidence type="ECO:0000256" key="3">
    <source>
        <dbReference type="ARBA" id="ARBA00023295"/>
    </source>
</evidence>
<dbReference type="EMBL" id="JANTHX010000004">
    <property type="protein sequence ID" value="MCS0498510.1"/>
    <property type="molecule type" value="Genomic_DNA"/>
</dbReference>
<dbReference type="Gene3D" id="3.20.20.80">
    <property type="entry name" value="Glycosidases"/>
    <property type="match status" value="1"/>
</dbReference>
<evidence type="ECO:0000259" key="4">
    <source>
        <dbReference type="Pfam" id="PF02836"/>
    </source>
</evidence>
<dbReference type="SUPFAM" id="SSF51445">
    <property type="entry name" value="(Trans)glycosidases"/>
    <property type="match status" value="1"/>
</dbReference>
<gene>
    <name evidence="5" type="ORF">NUH29_02970</name>
</gene>
<reference evidence="5 6" key="1">
    <citation type="submission" date="2022-08" db="EMBL/GenBank/DDBJ databases">
        <authorList>
            <person name="Li F."/>
        </authorList>
    </citation>
    <scope>NUCLEOTIDE SEQUENCE [LARGE SCALE GENOMIC DNA]</scope>
    <source>
        <strain evidence="5 6">10F1B-8-1</strain>
    </source>
</reference>
<dbReference type="PANTHER" id="PTHR42732:SF3">
    <property type="entry name" value="HYDROLASE"/>
    <property type="match status" value="1"/>
</dbReference>
<dbReference type="InterPro" id="IPR008979">
    <property type="entry name" value="Galactose-bd-like_sf"/>
</dbReference>
<dbReference type="InterPro" id="IPR051913">
    <property type="entry name" value="GH2_Domain-Containing"/>
</dbReference>
<dbReference type="Pfam" id="PF02836">
    <property type="entry name" value="Glyco_hydro_2_C"/>
    <property type="match status" value="1"/>
</dbReference>
<accession>A0ABT1ZCS3</accession>